<organism evidence="1 2">
    <name type="scientific">Schistosoma japonicum</name>
    <name type="common">Blood fluke</name>
    <dbReference type="NCBI Taxonomy" id="6182"/>
    <lineage>
        <taxon>Eukaryota</taxon>
        <taxon>Metazoa</taxon>
        <taxon>Spiralia</taxon>
        <taxon>Lophotrochozoa</taxon>
        <taxon>Platyhelminthes</taxon>
        <taxon>Trematoda</taxon>
        <taxon>Digenea</taxon>
        <taxon>Strigeidida</taxon>
        <taxon>Schistosomatoidea</taxon>
        <taxon>Schistosomatidae</taxon>
        <taxon>Schistosoma</taxon>
    </lineage>
</organism>
<dbReference type="EMBL" id="SKCS01000130">
    <property type="protein sequence ID" value="TNN16108.1"/>
    <property type="molecule type" value="Genomic_DNA"/>
</dbReference>
<evidence type="ECO:0000313" key="2">
    <source>
        <dbReference type="Proteomes" id="UP000311919"/>
    </source>
</evidence>
<accession>A0A4Z2DI46</accession>
<reference evidence="1 2" key="1">
    <citation type="submission" date="2019-03" db="EMBL/GenBank/DDBJ databases">
        <title>An improved genome assembly of the fluke Schistosoma japonicum.</title>
        <authorList>
            <person name="Hu W."/>
            <person name="Luo F."/>
            <person name="Yin M."/>
            <person name="Mo X."/>
            <person name="Sun C."/>
            <person name="Wu Q."/>
            <person name="Zhu B."/>
            <person name="Xiang M."/>
            <person name="Wang J."/>
            <person name="Wang Y."/>
            <person name="Zhang T."/>
            <person name="Xu B."/>
            <person name="Zheng H."/>
            <person name="Feng Z."/>
        </authorList>
    </citation>
    <scope>NUCLEOTIDE SEQUENCE [LARGE SCALE GENOMIC DNA]</scope>
    <source>
        <strain evidence="1">HuSjv2</strain>
        <tissue evidence="1">Worms</tissue>
    </source>
</reference>
<protein>
    <submittedName>
        <fullName evidence="1">Uncharacterized protein</fullName>
    </submittedName>
</protein>
<sequence length="128" mass="14715">MDYHFLLSAQINIGRRVDKIKSWTFKQTREGNAKHEYLCRIALYFVLPIKLVDKFSKPLLEVPRIETWESGFRRLYCVDFNSKRAMLAFYVLSKLASEILKESVDILTESGPKTSSNYSLSEGNSGGI</sequence>
<dbReference type="Proteomes" id="UP000311919">
    <property type="component" value="Unassembled WGS sequence"/>
</dbReference>
<dbReference type="AlphaFoldDB" id="A0A4Z2DI46"/>
<keyword evidence="2" id="KW-1185">Reference proteome</keyword>
<comment type="caution">
    <text evidence="1">The sequence shown here is derived from an EMBL/GenBank/DDBJ whole genome shotgun (WGS) entry which is preliminary data.</text>
</comment>
<proteinExistence type="predicted"/>
<evidence type="ECO:0000313" key="1">
    <source>
        <dbReference type="EMBL" id="TNN16108.1"/>
    </source>
</evidence>
<name>A0A4Z2DI46_SCHJA</name>
<gene>
    <name evidence="1" type="ORF">EWB00_000754</name>
</gene>